<proteinExistence type="inferred from homology"/>
<evidence type="ECO:0000256" key="6">
    <source>
        <dbReference type="ARBA" id="ARBA00048117"/>
    </source>
</evidence>
<feature type="binding site" evidence="7">
    <location>
        <position position="178"/>
    </location>
    <ligand>
        <name>Fe cation</name>
        <dbReference type="ChEBI" id="CHEBI:24875"/>
    </ligand>
</feature>
<evidence type="ECO:0000256" key="4">
    <source>
        <dbReference type="ARBA" id="ARBA00023004"/>
    </source>
</evidence>
<comment type="function">
    <text evidence="7">Required for the formation of a threonylcarbamoyl group on adenosine at position 37 (t(6)A37) in tRNAs that read codons beginning with adenine. Is involved in the transfer of the threonylcarbamoyl moiety of threonylcarbamoyl-AMP (TC-AMP) to the N6 group of A37, together with TsaE and TsaB. TsaD likely plays a direct catalytic role in this reaction.</text>
</comment>
<feature type="region of interest" description="Disordered" evidence="8">
    <location>
        <begin position="1"/>
        <end position="37"/>
    </location>
</feature>
<dbReference type="PANTHER" id="PTHR11735">
    <property type="entry name" value="TRNA N6-ADENOSINE THREONYLCARBAMOYLTRANSFERASE"/>
    <property type="match status" value="1"/>
</dbReference>
<reference evidence="10" key="1">
    <citation type="journal article" date="2021" name="Front. Microbiol.">
        <title>Comprehensive Comparative Genomics and Phenotyping of Methylobacterium Species.</title>
        <authorList>
            <person name="Alessa O."/>
            <person name="Ogura Y."/>
            <person name="Fujitani Y."/>
            <person name="Takami H."/>
            <person name="Hayashi T."/>
            <person name="Sahin N."/>
            <person name="Tani A."/>
        </authorList>
    </citation>
    <scope>NUCLEOTIDE SEQUENCE</scope>
    <source>
        <strain evidence="10">DSM 19015</strain>
    </source>
</reference>
<gene>
    <name evidence="7 10" type="primary">tsaD</name>
    <name evidence="10" type="ORF">OCOJLMKI_5003</name>
</gene>
<dbReference type="NCBIfam" id="TIGR00329">
    <property type="entry name" value="gcp_kae1"/>
    <property type="match status" value="1"/>
</dbReference>
<sequence length="409" mass="42507">MAQRREPLGRARRSRFRPRDPDPHRQPSGTLGARVAPPLPERLVWRAQSAPTKPNPNQAMHVLGIETTCDETAAAIVAPGEEGRGRILANEILSQIAEHAAYGGVVPEIAARAHVEVLDRLIARALDRAGTKLAQVDGIAVAAGPGLIGGVLIGLVTAKTLSLVARKPLLAVNHLEAHALTARLTDGLAFPYLLLLASGGHTQLVAVKGVGDYVRLGGTVDDAIGEAFDKIAKLLGLGYPGGPEVERLAEGGDPERFSLPRPMLGRREADFSLSGLKTALRIEAERIAPLSNADIADLCASFQAAVVDVVVDRVRVALRAFGAVAGHPTALVAAGGVAANGAIRRALTAQAGEAGLSFVAPPLALCGDNGAMIAWAGLERLRLGLVDDLTASARARWPFAEAAPQAVAG</sequence>
<name>A0ABQ4S7W9_9HYPH</name>
<feature type="binding site" evidence="7">
    <location>
        <position position="340"/>
    </location>
    <ligand>
        <name>substrate</name>
    </ligand>
</feature>
<keyword evidence="3 7" id="KW-0479">Metal-binding</keyword>
<feature type="binding site" evidence="7">
    <location>
        <position position="246"/>
    </location>
    <ligand>
        <name>substrate</name>
    </ligand>
</feature>
<dbReference type="InterPro" id="IPR017861">
    <property type="entry name" value="KAE1/TsaD"/>
</dbReference>
<keyword evidence="4 7" id="KW-0408">Iron</keyword>
<dbReference type="Proteomes" id="UP001055125">
    <property type="component" value="Unassembled WGS sequence"/>
</dbReference>
<keyword evidence="1 7" id="KW-0808">Transferase</keyword>
<keyword evidence="2 7" id="KW-0819">tRNA processing</keyword>
<accession>A0ABQ4S7W9</accession>
<feature type="binding site" evidence="7">
    <location>
        <begin position="196"/>
        <end position="200"/>
    </location>
    <ligand>
        <name>substrate</name>
    </ligand>
</feature>
<evidence type="ECO:0000256" key="7">
    <source>
        <dbReference type="HAMAP-Rule" id="MF_01445"/>
    </source>
</evidence>
<dbReference type="HAMAP" id="MF_01445">
    <property type="entry name" value="TsaD"/>
    <property type="match status" value="1"/>
</dbReference>
<dbReference type="PRINTS" id="PR00789">
    <property type="entry name" value="OSIALOPTASE"/>
</dbReference>
<feature type="binding site" evidence="7">
    <location>
        <position position="242"/>
    </location>
    <ligand>
        <name>substrate</name>
    </ligand>
</feature>
<keyword evidence="11" id="KW-1185">Reference proteome</keyword>
<comment type="catalytic activity">
    <reaction evidence="6 7">
        <text>L-threonylcarbamoyladenylate + adenosine(37) in tRNA = N(6)-L-threonylcarbamoyladenosine(37) in tRNA + AMP + H(+)</text>
        <dbReference type="Rhea" id="RHEA:37059"/>
        <dbReference type="Rhea" id="RHEA-COMP:10162"/>
        <dbReference type="Rhea" id="RHEA-COMP:10163"/>
        <dbReference type="ChEBI" id="CHEBI:15378"/>
        <dbReference type="ChEBI" id="CHEBI:73682"/>
        <dbReference type="ChEBI" id="CHEBI:74411"/>
        <dbReference type="ChEBI" id="CHEBI:74418"/>
        <dbReference type="ChEBI" id="CHEBI:456215"/>
        <dbReference type="EC" id="2.3.1.234"/>
    </reaction>
</comment>
<dbReference type="InterPro" id="IPR022450">
    <property type="entry name" value="TsaD"/>
</dbReference>
<dbReference type="EMBL" id="BPQP01000108">
    <property type="protein sequence ID" value="GJD97770.1"/>
    <property type="molecule type" value="Genomic_DNA"/>
</dbReference>
<evidence type="ECO:0000259" key="9">
    <source>
        <dbReference type="Pfam" id="PF00814"/>
    </source>
</evidence>
<dbReference type="EC" id="2.3.1.234" evidence="7"/>
<protein>
    <recommendedName>
        <fullName evidence="7">tRNA N6-adenosine threonylcarbamoyltransferase</fullName>
        <ecNumber evidence="7">2.3.1.234</ecNumber>
    </recommendedName>
    <alternativeName>
        <fullName evidence="7">N6-L-threonylcarbamoyladenine synthase</fullName>
        <shortName evidence="7">t(6)A synthase</shortName>
    </alternativeName>
    <alternativeName>
        <fullName evidence="7">t(6)A37 threonylcarbamoyladenosine biosynthesis protein TsaD</fullName>
    </alternativeName>
    <alternativeName>
        <fullName evidence="7">tRNA threonylcarbamoyladenosine biosynthesis protein TsaD</fullName>
    </alternativeName>
</protein>
<organism evidence="10 11">
    <name type="scientific">Methylobacterium iners</name>
    <dbReference type="NCBI Taxonomy" id="418707"/>
    <lineage>
        <taxon>Bacteria</taxon>
        <taxon>Pseudomonadati</taxon>
        <taxon>Pseudomonadota</taxon>
        <taxon>Alphaproteobacteria</taxon>
        <taxon>Hyphomicrobiales</taxon>
        <taxon>Methylobacteriaceae</taxon>
        <taxon>Methylobacterium</taxon>
    </lineage>
</organism>
<comment type="similarity">
    <text evidence="7">Belongs to the KAE1 / TsaD family.</text>
</comment>
<comment type="subcellular location">
    <subcellularLocation>
        <location evidence="7">Cytoplasm</location>
    </subcellularLocation>
</comment>
<dbReference type="PANTHER" id="PTHR11735:SF6">
    <property type="entry name" value="TRNA N6-ADENOSINE THREONYLCARBAMOYLTRANSFERASE, MITOCHONDRIAL"/>
    <property type="match status" value="1"/>
</dbReference>
<dbReference type="SUPFAM" id="SSF53067">
    <property type="entry name" value="Actin-like ATPase domain"/>
    <property type="match status" value="2"/>
</dbReference>
<evidence type="ECO:0000256" key="2">
    <source>
        <dbReference type="ARBA" id="ARBA00022694"/>
    </source>
</evidence>
<keyword evidence="7" id="KW-0963">Cytoplasm</keyword>
<evidence type="ECO:0000256" key="8">
    <source>
        <dbReference type="SAM" id="MobiDB-lite"/>
    </source>
</evidence>
<dbReference type="Gene3D" id="3.30.420.40">
    <property type="match status" value="2"/>
</dbReference>
<reference evidence="10" key="2">
    <citation type="submission" date="2021-08" db="EMBL/GenBank/DDBJ databases">
        <authorList>
            <person name="Tani A."/>
            <person name="Ola A."/>
            <person name="Ogura Y."/>
            <person name="Katsura K."/>
            <person name="Hayashi T."/>
        </authorList>
    </citation>
    <scope>NUCLEOTIDE SEQUENCE</scope>
    <source>
        <strain evidence="10">DSM 19015</strain>
    </source>
</reference>
<dbReference type="NCBIfam" id="TIGR03723">
    <property type="entry name" value="T6A_TsaD_YgjD"/>
    <property type="match status" value="1"/>
</dbReference>
<comment type="cofactor">
    <cofactor evidence="7">
        <name>Fe(2+)</name>
        <dbReference type="ChEBI" id="CHEBI:29033"/>
    </cofactor>
    <text evidence="7">Binds 1 Fe(2+) ion per subunit.</text>
</comment>
<evidence type="ECO:0000256" key="3">
    <source>
        <dbReference type="ARBA" id="ARBA00022723"/>
    </source>
</evidence>
<dbReference type="InterPro" id="IPR000905">
    <property type="entry name" value="Gcp-like_dom"/>
</dbReference>
<feature type="binding site" evidence="7">
    <location>
        <position position="174"/>
    </location>
    <ligand>
        <name>Fe cation</name>
        <dbReference type="ChEBI" id="CHEBI:24875"/>
    </ligand>
</feature>
<keyword evidence="5 7" id="KW-0012">Acyltransferase</keyword>
<dbReference type="Pfam" id="PF00814">
    <property type="entry name" value="TsaD"/>
    <property type="match status" value="1"/>
</dbReference>
<evidence type="ECO:0000256" key="5">
    <source>
        <dbReference type="ARBA" id="ARBA00023315"/>
    </source>
</evidence>
<dbReference type="InterPro" id="IPR043129">
    <property type="entry name" value="ATPase_NBD"/>
</dbReference>
<feature type="domain" description="Gcp-like" evidence="9">
    <location>
        <begin position="87"/>
        <end position="375"/>
    </location>
</feature>
<feature type="binding site" evidence="7">
    <location>
        <position position="368"/>
    </location>
    <ligand>
        <name>Fe cation</name>
        <dbReference type="ChEBI" id="CHEBI:24875"/>
    </ligand>
</feature>
<comment type="caution">
    <text evidence="10">The sequence shown here is derived from an EMBL/GenBank/DDBJ whole genome shotgun (WGS) entry which is preliminary data.</text>
</comment>
<feature type="binding site" evidence="7">
    <location>
        <position position="229"/>
    </location>
    <ligand>
        <name>substrate</name>
    </ligand>
</feature>
<evidence type="ECO:0000256" key="1">
    <source>
        <dbReference type="ARBA" id="ARBA00022679"/>
    </source>
</evidence>
<evidence type="ECO:0000313" key="11">
    <source>
        <dbReference type="Proteomes" id="UP001055125"/>
    </source>
</evidence>
<evidence type="ECO:0000313" key="10">
    <source>
        <dbReference type="EMBL" id="GJD97770.1"/>
    </source>
</evidence>